<name>A0A090X5X1_9FLAO</name>
<dbReference type="Proteomes" id="UP000029643">
    <property type="component" value="Unassembled WGS sequence"/>
</dbReference>
<feature type="transmembrane region" description="Helical" evidence="1">
    <location>
        <begin position="35"/>
        <end position="54"/>
    </location>
</feature>
<proteinExistence type="predicted"/>
<sequence length="96" mass="11414">MGQSFIYSFYFIGWLLLSIFFIIKKDLNFINKHTLLFGSILGLLIPIVNGFVTNNWIWKSFSNNQFQIFFIDAFWLVLASTTLWIYFKLNKKNKNS</sequence>
<keyword evidence="1" id="KW-0812">Transmembrane</keyword>
<feature type="transmembrane region" description="Helical" evidence="1">
    <location>
        <begin position="6"/>
        <end position="23"/>
    </location>
</feature>
<dbReference type="AlphaFoldDB" id="A0A090X5X1"/>
<protein>
    <submittedName>
        <fullName evidence="2">Putative iron-regulated membrane protein</fullName>
    </submittedName>
</protein>
<evidence type="ECO:0000313" key="2">
    <source>
        <dbReference type="EMBL" id="GAL80272.1"/>
    </source>
</evidence>
<reference evidence="2" key="1">
    <citation type="journal article" date="2014" name="Genome Announc.">
        <title>Draft Genome Sequences of Marine Flavobacterium Algibacter lectus Strains SS8 and NR4.</title>
        <authorList>
            <person name="Takatani N."/>
            <person name="Nakanishi M."/>
            <person name="Meirelles P."/>
            <person name="Mino S."/>
            <person name="Suda W."/>
            <person name="Oshima K."/>
            <person name="Hattori M."/>
            <person name="Ohkuma M."/>
            <person name="Hosokawa M."/>
            <person name="Miyashita K."/>
            <person name="Thompson F.L."/>
            <person name="Niwa A."/>
            <person name="Sawabe T."/>
            <person name="Sawabe T."/>
        </authorList>
    </citation>
    <scope>NUCLEOTIDE SEQUENCE [LARGE SCALE GENOMIC DNA]</scope>
    <source>
        <strain evidence="2">JCM 19274</strain>
    </source>
</reference>
<organism evidence="2 3">
    <name type="scientific">Algibacter lectus</name>
    <dbReference type="NCBI Taxonomy" id="221126"/>
    <lineage>
        <taxon>Bacteria</taxon>
        <taxon>Pseudomonadati</taxon>
        <taxon>Bacteroidota</taxon>
        <taxon>Flavobacteriia</taxon>
        <taxon>Flavobacteriales</taxon>
        <taxon>Flavobacteriaceae</taxon>
        <taxon>Algibacter</taxon>
    </lineage>
</organism>
<gene>
    <name evidence="2" type="ORF">JCM19274_562</name>
</gene>
<comment type="caution">
    <text evidence="2">The sequence shown here is derived from an EMBL/GenBank/DDBJ whole genome shotgun (WGS) entry which is preliminary data.</text>
</comment>
<keyword evidence="1" id="KW-1133">Transmembrane helix</keyword>
<dbReference type="EMBL" id="BBNU01000010">
    <property type="protein sequence ID" value="GAL80272.1"/>
    <property type="molecule type" value="Genomic_DNA"/>
</dbReference>
<accession>A0A090X5X1</accession>
<keyword evidence="1" id="KW-0472">Membrane</keyword>
<feature type="transmembrane region" description="Helical" evidence="1">
    <location>
        <begin position="66"/>
        <end position="87"/>
    </location>
</feature>
<evidence type="ECO:0000256" key="1">
    <source>
        <dbReference type="SAM" id="Phobius"/>
    </source>
</evidence>
<evidence type="ECO:0000313" key="3">
    <source>
        <dbReference type="Proteomes" id="UP000029643"/>
    </source>
</evidence>